<dbReference type="PANTHER" id="PTHR21580:SF19">
    <property type="entry name" value="OUTER DENSE FIBER PROTEIN 3B"/>
    <property type="match status" value="1"/>
</dbReference>
<evidence type="ECO:0000313" key="2">
    <source>
        <dbReference type="EMBL" id="NXB03045.1"/>
    </source>
</evidence>
<proteinExistence type="predicted"/>
<dbReference type="Proteomes" id="UP000517678">
    <property type="component" value="Unassembled WGS sequence"/>
</dbReference>
<gene>
    <name evidence="2" type="primary">Odf3_0</name>
    <name evidence="2" type="ORF">CNELOR_R13591</name>
</gene>
<reference evidence="2 3" key="1">
    <citation type="submission" date="2019-09" db="EMBL/GenBank/DDBJ databases">
        <title>Bird 10,000 Genomes (B10K) Project - Family phase.</title>
        <authorList>
            <person name="Zhang G."/>
        </authorList>
    </citation>
    <scope>NUCLEOTIDE SEQUENCE [LARGE SCALE GENOMIC DNA]</scope>
    <source>
        <strain evidence="2">B10K-DU-029-38</strain>
        <tissue evidence="2">Muscle</tissue>
    </source>
</reference>
<accession>A0A7K8AK03</accession>
<dbReference type="AlphaFoldDB" id="A0A7K8AK03"/>
<dbReference type="PANTHER" id="PTHR21580">
    <property type="entry name" value="SHIPPO-1-RELATED"/>
    <property type="match status" value="1"/>
</dbReference>
<feature type="region of interest" description="Disordered" evidence="1">
    <location>
        <begin position="1"/>
        <end position="125"/>
    </location>
</feature>
<name>A0A7K8AK03_9CORV</name>
<sequence>PMSNDGWVGPWRPHRPRAPVSAQSRTPGPKYGLPSGIGYDHRDPSSRRAPGYSFGLKLGGPEETRSPGPQYLVPGGFTARGRYRAPAFTMGGRPRDRRASNTPGPAPHFHTASVPPQGRRQGQTF</sequence>
<dbReference type="GO" id="GO:0005856">
    <property type="term" value="C:cytoskeleton"/>
    <property type="evidence" value="ECO:0007669"/>
    <property type="project" value="TreeGrafter"/>
</dbReference>
<protein>
    <submittedName>
        <fullName evidence="2">ODF3A protein</fullName>
    </submittedName>
</protein>
<dbReference type="InterPro" id="IPR051291">
    <property type="entry name" value="CIMAP"/>
</dbReference>
<feature type="non-terminal residue" evidence="2">
    <location>
        <position position="125"/>
    </location>
</feature>
<evidence type="ECO:0000313" key="3">
    <source>
        <dbReference type="Proteomes" id="UP000517678"/>
    </source>
</evidence>
<keyword evidence="3" id="KW-1185">Reference proteome</keyword>
<dbReference type="EMBL" id="VZTF01002753">
    <property type="protein sequence ID" value="NXB03045.1"/>
    <property type="molecule type" value="Genomic_DNA"/>
</dbReference>
<organism evidence="2 3">
    <name type="scientific">Cnemophilus loriae</name>
    <name type="common">Loria's bird-of-paradise</name>
    <dbReference type="NCBI Taxonomy" id="254448"/>
    <lineage>
        <taxon>Eukaryota</taxon>
        <taxon>Metazoa</taxon>
        <taxon>Chordata</taxon>
        <taxon>Craniata</taxon>
        <taxon>Vertebrata</taxon>
        <taxon>Euteleostomi</taxon>
        <taxon>Archelosauria</taxon>
        <taxon>Archosauria</taxon>
        <taxon>Dinosauria</taxon>
        <taxon>Saurischia</taxon>
        <taxon>Theropoda</taxon>
        <taxon>Coelurosauria</taxon>
        <taxon>Aves</taxon>
        <taxon>Neognathae</taxon>
        <taxon>Neoaves</taxon>
        <taxon>Telluraves</taxon>
        <taxon>Australaves</taxon>
        <taxon>Passeriformes</taxon>
        <taxon>Corvoidea</taxon>
        <taxon>Corvidae</taxon>
        <taxon>Cnemophilus</taxon>
    </lineage>
</organism>
<comment type="caution">
    <text evidence="2">The sequence shown here is derived from an EMBL/GenBank/DDBJ whole genome shotgun (WGS) entry which is preliminary data.</text>
</comment>
<feature type="non-terminal residue" evidence="2">
    <location>
        <position position="1"/>
    </location>
</feature>
<evidence type="ECO:0000256" key="1">
    <source>
        <dbReference type="SAM" id="MobiDB-lite"/>
    </source>
</evidence>